<evidence type="ECO:0000259" key="21">
    <source>
        <dbReference type="PROSITE" id="PS51171"/>
    </source>
</evidence>
<evidence type="ECO:0000259" key="20">
    <source>
        <dbReference type="PROSITE" id="PS51168"/>
    </source>
</evidence>
<dbReference type="GO" id="GO:0009094">
    <property type="term" value="P:L-phenylalanine biosynthetic process"/>
    <property type="evidence" value="ECO:0007669"/>
    <property type="project" value="UniProtKB-UniPathway"/>
</dbReference>
<evidence type="ECO:0000256" key="12">
    <source>
        <dbReference type="ARBA" id="ARBA00023222"/>
    </source>
</evidence>
<keyword evidence="12" id="KW-0584">Phenylalanine biosynthesis</keyword>
<dbReference type="UniPathway" id="UPA00121">
    <property type="reaction ID" value="UER00345"/>
</dbReference>
<evidence type="ECO:0000313" key="24">
    <source>
        <dbReference type="Proteomes" id="UP000191448"/>
    </source>
</evidence>
<dbReference type="PIRSF" id="PIRSF001500">
    <property type="entry name" value="Chor_mut_pdt_Ppr"/>
    <property type="match status" value="1"/>
</dbReference>
<evidence type="ECO:0000256" key="19">
    <source>
        <dbReference type="PIRSR" id="PIRSR001500-2"/>
    </source>
</evidence>
<dbReference type="Pfam" id="PF01842">
    <property type="entry name" value="ACT"/>
    <property type="match status" value="1"/>
</dbReference>
<evidence type="ECO:0000256" key="5">
    <source>
        <dbReference type="ARBA" id="ARBA00004817"/>
    </source>
</evidence>
<gene>
    <name evidence="23" type="primary">pheA</name>
    <name evidence="23" type="ORF">CLTHE_10230</name>
</gene>
<feature type="site" description="Essential for prephenate dehydratase activity" evidence="19">
    <location>
        <position position="277"/>
    </location>
</feature>
<comment type="caution">
    <text evidence="23">The sequence shown here is derived from an EMBL/GenBank/DDBJ whole genome shotgun (WGS) entry which is preliminary data.</text>
</comment>
<dbReference type="AlphaFoldDB" id="A0A1V4SYD9"/>
<feature type="domain" description="ACT" evidence="22">
    <location>
        <begin position="296"/>
        <end position="371"/>
    </location>
</feature>
<dbReference type="Gene3D" id="3.30.70.260">
    <property type="match status" value="1"/>
</dbReference>
<dbReference type="InterPro" id="IPR002701">
    <property type="entry name" value="CM_II_prokaryot"/>
</dbReference>
<dbReference type="InterPro" id="IPR002912">
    <property type="entry name" value="ACT_dom"/>
</dbReference>
<evidence type="ECO:0000259" key="22">
    <source>
        <dbReference type="PROSITE" id="PS51671"/>
    </source>
</evidence>
<dbReference type="NCBIfam" id="NF008865">
    <property type="entry name" value="PRK11898.1"/>
    <property type="match status" value="1"/>
</dbReference>
<dbReference type="Pfam" id="PF01817">
    <property type="entry name" value="CM_2"/>
    <property type="match status" value="1"/>
</dbReference>
<dbReference type="InterPro" id="IPR036263">
    <property type="entry name" value="Chorismate_II_sf"/>
</dbReference>
<dbReference type="NCBIfam" id="TIGR01805">
    <property type="entry name" value="CM_mono_grmpos"/>
    <property type="match status" value="1"/>
</dbReference>
<dbReference type="Gene3D" id="3.40.190.10">
    <property type="entry name" value="Periplasmic binding protein-like II"/>
    <property type="match status" value="2"/>
</dbReference>
<evidence type="ECO:0000256" key="8">
    <source>
        <dbReference type="ARBA" id="ARBA00021872"/>
    </source>
</evidence>
<keyword evidence="15" id="KW-0511">Multifunctional enzyme</keyword>
<dbReference type="SMART" id="SM00830">
    <property type="entry name" value="CM_2"/>
    <property type="match status" value="1"/>
</dbReference>
<keyword evidence="9" id="KW-0963">Cytoplasm</keyword>
<dbReference type="FunFam" id="3.40.190.10:FF:000034">
    <property type="entry name" value="Chorismate mutase/prephenate dehydratase"/>
    <property type="match status" value="1"/>
</dbReference>
<dbReference type="CDD" id="cd04905">
    <property type="entry name" value="ACT_CM-PDT"/>
    <property type="match status" value="1"/>
</dbReference>
<dbReference type="InterPro" id="IPR008242">
    <property type="entry name" value="Chor_mutase/pphenate_deHydtase"/>
</dbReference>
<dbReference type="InterPro" id="IPR001086">
    <property type="entry name" value="Preph_deHydtase"/>
</dbReference>
<comment type="catalytic activity">
    <reaction evidence="18">
        <text>prephenate + H(+) = 3-phenylpyruvate + CO2 + H2O</text>
        <dbReference type="Rhea" id="RHEA:21648"/>
        <dbReference type="ChEBI" id="CHEBI:15377"/>
        <dbReference type="ChEBI" id="CHEBI:15378"/>
        <dbReference type="ChEBI" id="CHEBI:16526"/>
        <dbReference type="ChEBI" id="CHEBI:18005"/>
        <dbReference type="ChEBI" id="CHEBI:29934"/>
        <dbReference type="EC" id="4.2.1.51"/>
    </reaction>
</comment>
<feature type="domain" description="Prephenate dehydratase" evidence="21">
    <location>
        <begin position="107"/>
        <end position="284"/>
    </location>
</feature>
<dbReference type="Pfam" id="PF00800">
    <property type="entry name" value="PDT"/>
    <property type="match status" value="1"/>
</dbReference>
<dbReference type="GO" id="GO:0004664">
    <property type="term" value="F:prephenate dehydratase activity"/>
    <property type="evidence" value="ECO:0007669"/>
    <property type="project" value="UniProtKB-EC"/>
</dbReference>
<comment type="catalytic activity">
    <reaction evidence="1">
        <text>chorismate = prephenate</text>
        <dbReference type="Rhea" id="RHEA:13897"/>
        <dbReference type="ChEBI" id="CHEBI:29748"/>
        <dbReference type="ChEBI" id="CHEBI:29934"/>
        <dbReference type="EC" id="5.4.99.5"/>
    </reaction>
</comment>
<dbReference type="SUPFAM" id="SSF48600">
    <property type="entry name" value="Chorismate mutase II"/>
    <property type="match status" value="1"/>
</dbReference>
<evidence type="ECO:0000256" key="18">
    <source>
        <dbReference type="ARBA" id="ARBA00047848"/>
    </source>
</evidence>
<dbReference type="InterPro" id="IPR045865">
    <property type="entry name" value="ACT-like_dom_sf"/>
</dbReference>
<dbReference type="GO" id="GO:0004106">
    <property type="term" value="F:chorismate mutase activity"/>
    <property type="evidence" value="ECO:0007669"/>
    <property type="project" value="UniProtKB-EC"/>
</dbReference>
<dbReference type="EC" id="4.2.1.51" evidence="6"/>
<comment type="function">
    <text evidence="2">Catalyzes the Claisen rearrangement of chorismate to prephenate and the decarboxylation/dehydration of prephenate to phenylpyruvate.</text>
</comment>
<evidence type="ECO:0000256" key="1">
    <source>
        <dbReference type="ARBA" id="ARBA00000824"/>
    </source>
</evidence>
<dbReference type="PROSITE" id="PS51171">
    <property type="entry name" value="PREPHENATE_DEHYDR_3"/>
    <property type="match status" value="1"/>
</dbReference>
<keyword evidence="13" id="KW-0413">Isomerase</keyword>
<dbReference type="PROSITE" id="PS51168">
    <property type="entry name" value="CHORISMATE_MUT_2"/>
    <property type="match status" value="1"/>
</dbReference>
<reference evidence="23 24" key="1">
    <citation type="submission" date="2016-02" db="EMBL/GenBank/DDBJ databases">
        <title>Genome sequence of Clostridium thermobutyricum DSM 4928.</title>
        <authorList>
            <person name="Poehlein A."/>
            <person name="Daniel R."/>
        </authorList>
    </citation>
    <scope>NUCLEOTIDE SEQUENCE [LARGE SCALE GENOMIC DNA]</scope>
    <source>
        <strain evidence="23 24">DSM 4928</strain>
    </source>
</reference>
<keyword evidence="14" id="KW-0456">Lyase</keyword>
<evidence type="ECO:0000256" key="4">
    <source>
        <dbReference type="ARBA" id="ARBA00004741"/>
    </source>
</evidence>
<evidence type="ECO:0000256" key="6">
    <source>
        <dbReference type="ARBA" id="ARBA00013147"/>
    </source>
</evidence>
<dbReference type="Gene3D" id="1.20.59.10">
    <property type="entry name" value="Chorismate mutase"/>
    <property type="match status" value="1"/>
</dbReference>
<evidence type="ECO:0000256" key="14">
    <source>
        <dbReference type="ARBA" id="ARBA00023239"/>
    </source>
</evidence>
<dbReference type="SUPFAM" id="SSF53850">
    <property type="entry name" value="Periplasmic binding protein-like II"/>
    <property type="match status" value="1"/>
</dbReference>
<dbReference type="RefSeq" id="WP_080022302.1">
    <property type="nucleotide sequence ID" value="NZ_LTAY01000027.1"/>
</dbReference>
<dbReference type="InterPro" id="IPR018528">
    <property type="entry name" value="Preph_deHydtase_CS"/>
</dbReference>
<dbReference type="PROSITE" id="PS51671">
    <property type="entry name" value="ACT"/>
    <property type="match status" value="1"/>
</dbReference>
<dbReference type="InterPro" id="IPR036979">
    <property type="entry name" value="CM_dom_sf"/>
</dbReference>
<evidence type="ECO:0000256" key="16">
    <source>
        <dbReference type="ARBA" id="ARBA00031175"/>
    </source>
</evidence>
<evidence type="ECO:0000256" key="17">
    <source>
        <dbReference type="ARBA" id="ARBA00031520"/>
    </source>
</evidence>
<comment type="pathway">
    <text evidence="4">Amino-acid biosynthesis; L-phenylalanine biosynthesis; phenylpyruvate from prephenate: step 1/1.</text>
</comment>
<name>A0A1V4SYD9_9CLOT</name>
<keyword evidence="11" id="KW-0057">Aromatic amino acid biosynthesis</keyword>
<dbReference type="GO" id="GO:0046417">
    <property type="term" value="P:chorismate metabolic process"/>
    <property type="evidence" value="ECO:0007669"/>
    <property type="project" value="InterPro"/>
</dbReference>
<evidence type="ECO:0000256" key="11">
    <source>
        <dbReference type="ARBA" id="ARBA00023141"/>
    </source>
</evidence>
<protein>
    <recommendedName>
        <fullName evidence="7">Bifunctional chorismate mutase/prephenate dehydratase</fullName>
        <ecNumber evidence="6">4.2.1.51</ecNumber>
    </recommendedName>
    <alternativeName>
        <fullName evidence="17">Chorismate mutase-prephenate dehydratase</fullName>
    </alternativeName>
    <alternativeName>
        <fullName evidence="8">Prephenate dehydratase</fullName>
    </alternativeName>
    <alternativeName>
        <fullName evidence="16">p-protein</fullName>
    </alternativeName>
</protein>
<dbReference type="EMBL" id="LTAY01000027">
    <property type="protein sequence ID" value="OPX48910.1"/>
    <property type="molecule type" value="Genomic_DNA"/>
</dbReference>
<evidence type="ECO:0000256" key="2">
    <source>
        <dbReference type="ARBA" id="ARBA00002364"/>
    </source>
</evidence>
<evidence type="ECO:0000256" key="7">
    <source>
        <dbReference type="ARBA" id="ARBA00014401"/>
    </source>
</evidence>
<keyword evidence="10" id="KW-0028">Amino-acid biosynthesis</keyword>
<dbReference type="OrthoDB" id="9802281at2"/>
<dbReference type="CDD" id="cd13631">
    <property type="entry name" value="PBP2_Ct-PDT_like"/>
    <property type="match status" value="1"/>
</dbReference>
<dbReference type="PANTHER" id="PTHR21022">
    <property type="entry name" value="PREPHENATE DEHYDRATASE P PROTEIN"/>
    <property type="match status" value="1"/>
</dbReference>
<evidence type="ECO:0000256" key="13">
    <source>
        <dbReference type="ARBA" id="ARBA00023235"/>
    </source>
</evidence>
<dbReference type="GO" id="GO:0005737">
    <property type="term" value="C:cytoplasm"/>
    <property type="evidence" value="ECO:0007669"/>
    <property type="project" value="UniProtKB-SubCell"/>
</dbReference>
<dbReference type="PANTHER" id="PTHR21022:SF19">
    <property type="entry name" value="PREPHENATE DEHYDRATASE-RELATED"/>
    <property type="match status" value="1"/>
</dbReference>
<evidence type="ECO:0000256" key="10">
    <source>
        <dbReference type="ARBA" id="ARBA00022605"/>
    </source>
</evidence>
<dbReference type="InterPro" id="IPR011279">
    <property type="entry name" value="Chorismate_mutase_GmP"/>
</dbReference>
<organism evidence="23 24">
    <name type="scientific">Clostridium thermobutyricum DSM 4928</name>
    <dbReference type="NCBI Taxonomy" id="1121339"/>
    <lineage>
        <taxon>Bacteria</taxon>
        <taxon>Bacillati</taxon>
        <taxon>Bacillota</taxon>
        <taxon>Clostridia</taxon>
        <taxon>Eubacteriales</taxon>
        <taxon>Clostridiaceae</taxon>
        <taxon>Clostridium</taxon>
    </lineage>
</organism>
<evidence type="ECO:0000256" key="3">
    <source>
        <dbReference type="ARBA" id="ARBA00004496"/>
    </source>
</evidence>
<proteinExistence type="predicted"/>
<comment type="pathway">
    <text evidence="5">Metabolic intermediate biosynthesis; prephenate biosynthesis; prephenate from chorismate: step 1/1.</text>
</comment>
<evidence type="ECO:0000256" key="9">
    <source>
        <dbReference type="ARBA" id="ARBA00022490"/>
    </source>
</evidence>
<accession>A0A1V4SYD9</accession>
<feature type="domain" description="Chorismate mutase" evidence="20">
    <location>
        <begin position="1"/>
        <end position="88"/>
    </location>
</feature>
<sequence>MNSLDSYRKEIDSIDEKITELFEKRMDVVLKVANYKKENNLPIFHKGREELVIKKNVDRLKNKDYSKELEKFFNEMMGVSRELQGRKLNRKSEIDSIKERKITKESKIGFQGVRGSFTEEALLKYFSEENESIAYEEFEDVFKAIDRGDVDYGILPVENSSTGGISEVHDLLAKYGFHIAGEISIKIEQHLMGLEGATLESIDEVYSHNQGFAQCAKFLKEYDHLKLIPFHNTATSAKLVSDLKDDRKAAIGSRRAAEIYGLKILKSNINDEKDNHTRFIIISKELLKEDGANKISVVFSLEDKPGSLSRLLKIFSENNLNMIRIESRPTKNRNWKYYLYVDFEGSLENIEVSKALKTIKDSSEYFNILGWYKNGL</sequence>
<dbReference type="Proteomes" id="UP000191448">
    <property type="component" value="Unassembled WGS sequence"/>
</dbReference>
<dbReference type="UniPathway" id="UPA00120">
    <property type="reaction ID" value="UER00203"/>
</dbReference>
<comment type="subcellular location">
    <subcellularLocation>
        <location evidence="3">Cytoplasm</location>
    </subcellularLocation>
</comment>
<dbReference type="SUPFAM" id="SSF55021">
    <property type="entry name" value="ACT-like"/>
    <property type="match status" value="1"/>
</dbReference>
<evidence type="ECO:0000256" key="15">
    <source>
        <dbReference type="ARBA" id="ARBA00023268"/>
    </source>
</evidence>
<evidence type="ECO:0000313" key="23">
    <source>
        <dbReference type="EMBL" id="OPX48910.1"/>
    </source>
</evidence>
<dbReference type="PROSITE" id="PS00857">
    <property type="entry name" value="PREPHENATE_DEHYDR_1"/>
    <property type="match status" value="1"/>
</dbReference>